<evidence type="ECO:0008006" key="3">
    <source>
        <dbReference type="Google" id="ProtNLM"/>
    </source>
</evidence>
<reference evidence="2" key="1">
    <citation type="submission" date="2020-09" db="EMBL/GenBank/DDBJ databases">
        <title>Sphingomonas sp., a new species isolated from pork steak.</title>
        <authorList>
            <person name="Heidler von Heilborn D."/>
        </authorList>
    </citation>
    <scope>NUCLEOTIDE SEQUENCE [LARGE SCALE GENOMIC DNA]</scope>
    <source>
        <plasmid evidence="2">punnamed2</plasmid>
    </source>
</reference>
<gene>
    <name evidence="1" type="ORF">H5J25_20085</name>
</gene>
<geneLocation type="plasmid" evidence="1 2">
    <name>punnamed2</name>
</geneLocation>
<name>A0A974S6G9_9SPHN</name>
<protein>
    <recommendedName>
        <fullName evidence="3">Restriction endonuclease</fullName>
    </recommendedName>
</protein>
<evidence type="ECO:0000313" key="2">
    <source>
        <dbReference type="Proteomes" id="UP000595894"/>
    </source>
</evidence>
<evidence type="ECO:0000313" key="1">
    <source>
        <dbReference type="EMBL" id="QQV79391.1"/>
    </source>
</evidence>
<accession>A0A974S6G9</accession>
<dbReference type="Proteomes" id="UP000595894">
    <property type="component" value="Plasmid punnamed2"/>
</dbReference>
<sequence>MNLHAHADYAPPRSWEQFEELCADVFQSAWRDPALVRHGRAGQRQNGVDIVARNGALYPIGLQCKRRSRWPVSKLSKADVDIEVAEALKFTPALKAFYILTTAPSDAPILAHVRTLNEQHKRKKLFEIVVLGWDEIVRRATLDTAVADKHFGPAGGGAPRSPLLATWMLKGGLLEKSGKDLELSVRELVHDLNDWPSGHIVVRQHESDALLEQLRATEGRKLSTRDRKARLALRDALRRRTDTEKAASRGLELLLRDPDISMWTLQLWDKQLPLTIEAYLNHQLYPRNERPDFSGQYLRMSPAGDPDRRCSERLSKADLGAIQAIMKERTHRYGQPLTDTVSELPDAVRATIAIPRLIRGLLEFVDEDRLTWDQVRHMKALDLPSWKVSIG</sequence>
<proteinExistence type="predicted"/>
<dbReference type="AlphaFoldDB" id="A0A974S6G9"/>
<dbReference type="RefSeq" id="WP_202096661.1">
    <property type="nucleotide sequence ID" value="NZ_CP061037.1"/>
</dbReference>
<dbReference type="KEGG" id="sari:H5J25_20085"/>
<keyword evidence="1" id="KW-0614">Plasmid</keyword>
<dbReference type="EMBL" id="CP061037">
    <property type="protein sequence ID" value="QQV79391.1"/>
    <property type="molecule type" value="Genomic_DNA"/>
</dbReference>
<organism evidence="1 2">
    <name type="scientific">Sphingomonas aliaeris</name>
    <dbReference type="NCBI Taxonomy" id="2759526"/>
    <lineage>
        <taxon>Bacteria</taxon>
        <taxon>Pseudomonadati</taxon>
        <taxon>Pseudomonadota</taxon>
        <taxon>Alphaproteobacteria</taxon>
        <taxon>Sphingomonadales</taxon>
        <taxon>Sphingomonadaceae</taxon>
        <taxon>Sphingomonas</taxon>
    </lineage>
</organism>
<keyword evidence="2" id="KW-1185">Reference proteome</keyword>